<dbReference type="InterPro" id="IPR050122">
    <property type="entry name" value="RTK"/>
</dbReference>
<sequence length="273" mass="31249">MVDIIDEGFFGSVFLALLCEKKRPCVVKMSKEEDGNLLEEINLMARIDDHENIVKIIGVFVEVKYEGSKGLPLPVLEYALYGNLRSFLRFQRGLVDNGKSQLPKITLQTSFLHEKAREIASGMAHLQKFRIVHGDLAARNVLVYENLTVKISDFGMSKKLSQNYYRKTSKGMLPFKWMAPESLRDAIFTEKSDVWSFGITVWEIFTLGETPYPTLTADEILPHLNSGLRLQVCFKNLIYLLNILSCWKQNLIERTSFADILENYTPPFDNLKA</sequence>
<feature type="binding site" evidence="10">
    <location>
        <position position="153"/>
    </location>
    <ligand>
        <name>Mg(2+)</name>
        <dbReference type="ChEBI" id="CHEBI:18420"/>
    </ligand>
</feature>
<dbReference type="PANTHER" id="PTHR24416">
    <property type="entry name" value="TYROSINE-PROTEIN KINASE RECEPTOR"/>
    <property type="match status" value="1"/>
</dbReference>
<dbReference type="InterPro" id="IPR011009">
    <property type="entry name" value="Kinase-like_dom_sf"/>
</dbReference>
<name>E4YNT8_OIKDI</name>
<keyword evidence="2" id="KW-0808">Transferase</keyword>
<keyword evidence="6" id="KW-0472">Membrane</keyword>
<evidence type="ECO:0000256" key="2">
    <source>
        <dbReference type="ARBA" id="ARBA00022679"/>
    </source>
</evidence>
<dbReference type="GO" id="GO:0004714">
    <property type="term" value="F:transmembrane receptor protein tyrosine kinase activity"/>
    <property type="evidence" value="ECO:0007669"/>
    <property type="project" value="TreeGrafter"/>
</dbReference>
<keyword evidence="3 9" id="KW-0547">Nucleotide-binding</keyword>
<evidence type="ECO:0000256" key="5">
    <source>
        <dbReference type="ARBA" id="ARBA00022840"/>
    </source>
</evidence>
<evidence type="ECO:0000313" key="12">
    <source>
        <dbReference type="EMBL" id="CBY37136.1"/>
    </source>
</evidence>
<dbReference type="GO" id="GO:0030182">
    <property type="term" value="P:neuron differentiation"/>
    <property type="evidence" value="ECO:0007669"/>
    <property type="project" value="UniProtKB-ARBA"/>
</dbReference>
<feature type="domain" description="Protein kinase" evidence="11">
    <location>
        <begin position="1"/>
        <end position="268"/>
    </location>
</feature>
<keyword evidence="5 9" id="KW-0067">ATP-binding</keyword>
<feature type="binding site" evidence="10">
    <location>
        <position position="140"/>
    </location>
    <ligand>
        <name>Mg(2+)</name>
        <dbReference type="ChEBI" id="CHEBI:18420"/>
    </ligand>
</feature>
<dbReference type="PROSITE" id="PS50011">
    <property type="entry name" value="PROTEIN_KINASE_DOM"/>
    <property type="match status" value="1"/>
</dbReference>
<dbReference type="GO" id="GO:0012505">
    <property type="term" value="C:endomembrane system"/>
    <property type="evidence" value="ECO:0007669"/>
    <property type="project" value="UniProtKB-SubCell"/>
</dbReference>
<evidence type="ECO:0000256" key="3">
    <source>
        <dbReference type="ARBA" id="ARBA00022741"/>
    </source>
</evidence>
<dbReference type="GO" id="GO:0005524">
    <property type="term" value="F:ATP binding"/>
    <property type="evidence" value="ECO:0007669"/>
    <property type="project" value="UniProtKB-KW"/>
</dbReference>
<dbReference type="PROSITE" id="PS00109">
    <property type="entry name" value="PROTEIN_KINASE_TYR"/>
    <property type="match status" value="1"/>
</dbReference>
<keyword evidence="7" id="KW-0829">Tyrosine-protein kinase</keyword>
<dbReference type="CDD" id="cd00192">
    <property type="entry name" value="PTKc"/>
    <property type="match status" value="1"/>
</dbReference>
<comment type="subcellular location">
    <subcellularLocation>
        <location evidence="1">Endomembrane system</location>
    </subcellularLocation>
</comment>
<protein>
    <recommendedName>
        <fullName evidence="11">Protein kinase domain-containing protein</fullName>
    </recommendedName>
</protein>
<dbReference type="PIRSF" id="PIRSF000615">
    <property type="entry name" value="TyrPK_CSF1-R"/>
    <property type="match status" value="1"/>
</dbReference>
<evidence type="ECO:0000256" key="7">
    <source>
        <dbReference type="ARBA" id="ARBA00023137"/>
    </source>
</evidence>
<keyword evidence="10" id="KW-0479">Metal-binding</keyword>
<dbReference type="InterPro" id="IPR001245">
    <property type="entry name" value="Ser-Thr/Tyr_kinase_cat_dom"/>
</dbReference>
<feature type="binding site" evidence="9">
    <location>
        <position position="139"/>
    </location>
    <ligand>
        <name>ATP</name>
        <dbReference type="ChEBI" id="CHEBI:30616"/>
    </ligand>
</feature>
<dbReference type="PANTHER" id="PTHR24416:SF600">
    <property type="entry name" value="PDGF- AND VEGF-RECEPTOR RELATED, ISOFORM J"/>
    <property type="match status" value="1"/>
</dbReference>
<evidence type="ECO:0000256" key="8">
    <source>
        <dbReference type="PIRSR" id="PIRSR000615-1"/>
    </source>
</evidence>
<dbReference type="EMBL" id="FN654907">
    <property type="protein sequence ID" value="CBY37136.1"/>
    <property type="molecule type" value="Genomic_DNA"/>
</dbReference>
<dbReference type="SUPFAM" id="SSF56112">
    <property type="entry name" value="Protein kinase-like (PK-like)"/>
    <property type="match status" value="1"/>
</dbReference>
<dbReference type="GO" id="GO:0048468">
    <property type="term" value="P:cell development"/>
    <property type="evidence" value="ECO:0007669"/>
    <property type="project" value="UniProtKB-ARBA"/>
</dbReference>
<dbReference type="GO" id="GO:0007169">
    <property type="term" value="P:cell surface receptor protein tyrosine kinase signaling pathway"/>
    <property type="evidence" value="ECO:0007669"/>
    <property type="project" value="TreeGrafter"/>
</dbReference>
<feature type="active site" description="Proton acceptor" evidence="8">
    <location>
        <position position="135"/>
    </location>
</feature>
<accession>E4YNT8</accession>
<dbReference type="Proteomes" id="UP000011014">
    <property type="component" value="Unassembled WGS sequence"/>
</dbReference>
<evidence type="ECO:0000256" key="9">
    <source>
        <dbReference type="PIRSR" id="PIRSR000615-2"/>
    </source>
</evidence>
<dbReference type="Pfam" id="PF07714">
    <property type="entry name" value="PK_Tyr_Ser-Thr"/>
    <property type="match status" value="1"/>
</dbReference>
<gene>
    <name evidence="12" type="ORF">GSOID_T00030215001</name>
</gene>
<dbReference type="Gene3D" id="1.10.510.10">
    <property type="entry name" value="Transferase(Phosphotransferase) domain 1"/>
    <property type="match status" value="1"/>
</dbReference>
<evidence type="ECO:0000256" key="4">
    <source>
        <dbReference type="ARBA" id="ARBA00022777"/>
    </source>
</evidence>
<dbReference type="InterPro" id="IPR000719">
    <property type="entry name" value="Prot_kinase_dom"/>
</dbReference>
<keyword evidence="10" id="KW-0460">Magnesium</keyword>
<dbReference type="GO" id="GO:0043235">
    <property type="term" value="C:receptor complex"/>
    <property type="evidence" value="ECO:0007669"/>
    <property type="project" value="TreeGrafter"/>
</dbReference>
<organism evidence="12">
    <name type="scientific">Oikopleura dioica</name>
    <name type="common">Tunicate</name>
    <dbReference type="NCBI Taxonomy" id="34765"/>
    <lineage>
        <taxon>Eukaryota</taxon>
        <taxon>Metazoa</taxon>
        <taxon>Chordata</taxon>
        <taxon>Tunicata</taxon>
        <taxon>Appendicularia</taxon>
        <taxon>Copelata</taxon>
        <taxon>Oikopleuridae</taxon>
        <taxon>Oikopleura</taxon>
    </lineage>
</organism>
<dbReference type="FunFam" id="1.10.510.10:FF:001512">
    <property type="entry name" value="Receptor tyrosine-protein kinase erbB-2"/>
    <property type="match status" value="1"/>
</dbReference>
<dbReference type="AlphaFoldDB" id="E4YNT8"/>
<evidence type="ECO:0000259" key="11">
    <source>
        <dbReference type="PROSITE" id="PS50011"/>
    </source>
</evidence>
<reference evidence="12" key="1">
    <citation type="journal article" date="2010" name="Science">
        <title>Plasticity of animal genome architecture unmasked by rapid evolution of a pelagic tunicate.</title>
        <authorList>
            <person name="Denoeud F."/>
            <person name="Henriet S."/>
            <person name="Mungpakdee S."/>
            <person name="Aury J.M."/>
            <person name="Da Silva C."/>
            <person name="Brinkmann H."/>
            <person name="Mikhaleva J."/>
            <person name="Olsen L.C."/>
            <person name="Jubin C."/>
            <person name="Canestro C."/>
            <person name="Bouquet J.M."/>
            <person name="Danks G."/>
            <person name="Poulain J."/>
            <person name="Campsteijn C."/>
            <person name="Adamski M."/>
            <person name="Cross I."/>
            <person name="Yadetie F."/>
            <person name="Muffato M."/>
            <person name="Louis A."/>
            <person name="Butcher S."/>
            <person name="Tsagkogeorga G."/>
            <person name="Konrad A."/>
            <person name="Singh S."/>
            <person name="Jensen M.F."/>
            <person name="Cong E.H."/>
            <person name="Eikeseth-Otteraa H."/>
            <person name="Noel B."/>
            <person name="Anthouard V."/>
            <person name="Porcel B.M."/>
            <person name="Kachouri-Lafond R."/>
            <person name="Nishino A."/>
            <person name="Ugolini M."/>
            <person name="Chourrout P."/>
            <person name="Nishida H."/>
            <person name="Aasland R."/>
            <person name="Huzurbazar S."/>
            <person name="Westhof E."/>
            <person name="Delsuc F."/>
            <person name="Lehrach H."/>
            <person name="Reinhardt R."/>
            <person name="Weissenbach J."/>
            <person name="Roy S.W."/>
            <person name="Artiguenave F."/>
            <person name="Postlethwait J.H."/>
            <person name="Manak J.R."/>
            <person name="Thompson E.M."/>
            <person name="Jaillon O."/>
            <person name="Du Pasquier L."/>
            <person name="Boudinot P."/>
            <person name="Liberles D.A."/>
            <person name="Volff J.N."/>
            <person name="Philippe H."/>
            <person name="Lenhard B."/>
            <person name="Roest Crollius H."/>
            <person name="Wincker P."/>
            <person name="Chourrout D."/>
        </authorList>
    </citation>
    <scope>NUCLEOTIDE SEQUENCE [LARGE SCALE GENOMIC DNA]</scope>
</reference>
<dbReference type="GO" id="GO:0050793">
    <property type="term" value="P:regulation of developmental process"/>
    <property type="evidence" value="ECO:0007669"/>
    <property type="project" value="UniProtKB-ARBA"/>
</dbReference>
<evidence type="ECO:0000256" key="1">
    <source>
        <dbReference type="ARBA" id="ARBA00004308"/>
    </source>
</evidence>
<proteinExistence type="predicted"/>
<keyword evidence="4" id="KW-0418">Kinase</keyword>
<dbReference type="GO" id="GO:0005886">
    <property type="term" value="C:plasma membrane"/>
    <property type="evidence" value="ECO:0007669"/>
    <property type="project" value="TreeGrafter"/>
</dbReference>
<evidence type="ECO:0000256" key="6">
    <source>
        <dbReference type="ARBA" id="ARBA00023136"/>
    </source>
</evidence>
<dbReference type="PRINTS" id="PR00109">
    <property type="entry name" value="TYRKINASE"/>
</dbReference>
<dbReference type="GO" id="GO:0046872">
    <property type="term" value="F:metal ion binding"/>
    <property type="evidence" value="ECO:0007669"/>
    <property type="project" value="UniProtKB-KW"/>
</dbReference>
<dbReference type="InterPro" id="IPR008266">
    <property type="entry name" value="Tyr_kinase_AS"/>
</dbReference>
<evidence type="ECO:0000256" key="10">
    <source>
        <dbReference type="PIRSR" id="PIRSR000615-3"/>
    </source>
</evidence>
<feature type="non-terminal residue" evidence="12">
    <location>
        <position position="273"/>
    </location>
</feature>